<feature type="transmembrane region" description="Helical" evidence="1">
    <location>
        <begin position="85"/>
        <end position="103"/>
    </location>
</feature>
<dbReference type="EMBL" id="RQZI01000005">
    <property type="protein sequence ID" value="RRC92333.1"/>
    <property type="molecule type" value="Genomic_DNA"/>
</dbReference>
<comment type="caution">
    <text evidence="2">The sequence shown here is derived from an EMBL/GenBank/DDBJ whole genome shotgun (WGS) entry which is preliminary data.</text>
</comment>
<name>A0A3P1S545_STRSA</name>
<dbReference type="Gene3D" id="1.10.1760.20">
    <property type="match status" value="1"/>
</dbReference>
<keyword evidence="1" id="KW-1133">Transmembrane helix</keyword>
<evidence type="ECO:0000313" key="3">
    <source>
        <dbReference type="Proteomes" id="UP000277597"/>
    </source>
</evidence>
<keyword evidence="1" id="KW-0472">Membrane</keyword>
<feature type="transmembrane region" description="Helical" evidence="1">
    <location>
        <begin position="115"/>
        <end position="139"/>
    </location>
</feature>
<evidence type="ECO:0000313" key="2">
    <source>
        <dbReference type="EMBL" id="RRC92333.1"/>
    </source>
</evidence>
<keyword evidence="1" id="KW-0812">Transmembrane</keyword>
<organism evidence="2 3">
    <name type="scientific">Streptococcus sanguinis</name>
    <dbReference type="NCBI Taxonomy" id="1305"/>
    <lineage>
        <taxon>Bacteria</taxon>
        <taxon>Bacillati</taxon>
        <taxon>Bacillota</taxon>
        <taxon>Bacilli</taxon>
        <taxon>Lactobacillales</taxon>
        <taxon>Streptococcaceae</taxon>
        <taxon>Streptococcus</taxon>
    </lineage>
</organism>
<feature type="transmembrane region" description="Helical" evidence="1">
    <location>
        <begin position="20"/>
        <end position="43"/>
    </location>
</feature>
<feature type="transmembrane region" description="Helical" evidence="1">
    <location>
        <begin position="55"/>
        <end position="79"/>
    </location>
</feature>
<sequence>MLKTYHHFYEENFIMKKSTPLILSFLSICIALNYVGANIALFLKLPIYLDTFGTILASLTLGPLAGAGVAFLSALIGWMTTDIFSLYYSPVAIIIALSAAWFFKEKGSLKLSLLWKTLLVALPGTLVASAITILLFGGITSSGSSLIVQALRGMGVNPILSIVLVQILTDYADKLIVLGVCLAALPRIKAVSPKIFA</sequence>
<evidence type="ECO:0000256" key="1">
    <source>
        <dbReference type="SAM" id="Phobius"/>
    </source>
</evidence>
<dbReference type="Proteomes" id="UP000277597">
    <property type="component" value="Unassembled WGS sequence"/>
</dbReference>
<protein>
    <submittedName>
        <fullName evidence="2">ECF transporter S component</fullName>
    </submittedName>
</protein>
<gene>
    <name evidence="2" type="ORF">EII39_06245</name>
</gene>
<reference evidence="2 3" key="1">
    <citation type="submission" date="2018-11" db="EMBL/GenBank/DDBJ databases">
        <title>Genomes From Bacteria Associated with the Canine Oral Cavity: a Test Case for Automated Genome-Based Taxonomic Assignment.</title>
        <authorList>
            <person name="Coil D.A."/>
            <person name="Jospin G."/>
            <person name="Darling A.E."/>
            <person name="Wallis C."/>
            <person name="Davis I.J."/>
            <person name="Harris S."/>
            <person name="Eisen J.A."/>
            <person name="Holcombe L.J."/>
            <person name="O'Flynn C."/>
        </authorList>
    </citation>
    <scope>NUCLEOTIDE SEQUENCE [LARGE SCALE GENOMIC DNA]</scope>
    <source>
        <strain evidence="2 3">OH953</strain>
    </source>
</reference>
<dbReference type="AlphaFoldDB" id="A0A3P1S545"/>
<accession>A0A3P1S545</accession>
<proteinExistence type="predicted"/>